<dbReference type="Gene3D" id="3.40.1620.10">
    <property type="entry name" value="YefM-like domain"/>
    <property type="match status" value="1"/>
</dbReference>
<dbReference type="EMBL" id="CP011454">
    <property type="protein sequence ID" value="AMW03759.1"/>
    <property type="molecule type" value="Genomic_DNA"/>
</dbReference>
<reference evidence="3 4" key="1">
    <citation type="journal article" date="2014" name="Proc. Natl. Acad. Sci. U.S.A.">
        <title>Functional type 2 photosynthetic reaction centers found in the rare bacterial phylum Gemmatimonadetes.</title>
        <authorList>
            <person name="Zeng Y."/>
            <person name="Feng F."/>
            <person name="Medova H."/>
            <person name="Dean J."/>
            <person name="Koblizek M."/>
        </authorList>
    </citation>
    <scope>NUCLEOTIDE SEQUENCE [LARGE SCALE GENOMIC DNA]</scope>
    <source>
        <strain evidence="3 4">AP64</strain>
    </source>
</reference>
<dbReference type="RefSeq" id="WP_043580088.1">
    <property type="nucleotide sequence ID" value="NZ_CP011454.1"/>
</dbReference>
<evidence type="ECO:0000313" key="4">
    <source>
        <dbReference type="Proteomes" id="UP000076404"/>
    </source>
</evidence>
<dbReference type="NCBIfam" id="TIGR01552">
    <property type="entry name" value="phd_fam"/>
    <property type="match status" value="1"/>
</dbReference>
<dbReference type="Pfam" id="PF02604">
    <property type="entry name" value="PhdYeFM_antitox"/>
    <property type="match status" value="1"/>
</dbReference>
<protein>
    <recommendedName>
        <fullName evidence="2">Antitoxin</fullName>
    </recommendedName>
</protein>
<keyword evidence="4" id="KW-1185">Reference proteome</keyword>
<dbReference type="Proteomes" id="UP000076404">
    <property type="component" value="Chromosome"/>
</dbReference>
<comment type="function">
    <text evidence="2">Antitoxin component of a type II toxin-antitoxin (TA) system.</text>
</comment>
<reference evidence="3 4" key="2">
    <citation type="journal article" date="2016" name="Environ. Microbiol. Rep.">
        <title>Metagenomic evidence for the presence of phototrophic Gemmatimonadetes bacteria in diverse environments.</title>
        <authorList>
            <person name="Zeng Y."/>
            <person name="Baumbach J."/>
            <person name="Barbosa E.G."/>
            <person name="Azevedo V."/>
            <person name="Zhang C."/>
            <person name="Koblizek M."/>
        </authorList>
    </citation>
    <scope>NUCLEOTIDE SEQUENCE [LARGE SCALE GENOMIC DNA]</scope>
    <source>
        <strain evidence="3 4">AP64</strain>
    </source>
</reference>
<dbReference type="eggNOG" id="COG4118">
    <property type="taxonomic scope" value="Bacteria"/>
</dbReference>
<dbReference type="InterPro" id="IPR036165">
    <property type="entry name" value="YefM-like_sf"/>
</dbReference>
<organism evidence="3 4">
    <name type="scientific">Gemmatimonas phototrophica</name>
    <dbReference type="NCBI Taxonomy" id="1379270"/>
    <lineage>
        <taxon>Bacteria</taxon>
        <taxon>Pseudomonadati</taxon>
        <taxon>Gemmatimonadota</taxon>
        <taxon>Gemmatimonadia</taxon>
        <taxon>Gemmatimonadales</taxon>
        <taxon>Gemmatimonadaceae</taxon>
        <taxon>Gemmatimonas</taxon>
    </lineage>
</organism>
<proteinExistence type="inferred from homology"/>
<sequence length="78" mass="8627">MVTVSKSALKARMLEYFRQVEETGEPLVVTDHGKPVLQVVPFAEKRPMADVLAEFRAIGPVRFTDDPNAPTVDEWAGA</sequence>
<gene>
    <name evidence="3" type="ORF">GEMMAAP_00670</name>
</gene>
<evidence type="ECO:0000256" key="1">
    <source>
        <dbReference type="ARBA" id="ARBA00009981"/>
    </source>
</evidence>
<evidence type="ECO:0000313" key="3">
    <source>
        <dbReference type="EMBL" id="AMW03759.1"/>
    </source>
</evidence>
<dbReference type="AlphaFoldDB" id="A0A143BFG8"/>
<evidence type="ECO:0000256" key="2">
    <source>
        <dbReference type="RuleBase" id="RU362080"/>
    </source>
</evidence>
<name>A0A143BFG8_9BACT</name>
<dbReference type="InterPro" id="IPR006442">
    <property type="entry name" value="Antitoxin_Phd/YefM"/>
</dbReference>
<dbReference type="STRING" id="1379270.GEMMAAP_00670"/>
<dbReference type="KEGG" id="gph:GEMMAAP_00670"/>
<comment type="similarity">
    <text evidence="1 2">Belongs to the phD/YefM antitoxin family.</text>
</comment>
<dbReference type="SUPFAM" id="SSF143120">
    <property type="entry name" value="YefM-like"/>
    <property type="match status" value="1"/>
</dbReference>
<accession>A0A143BFG8</accession>